<evidence type="ECO:0000256" key="1">
    <source>
        <dbReference type="SAM" id="MobiDB-lite"/>
    </source>
</evidence>
<keyword evidence="3" id="KW-1185">Reference proteome</keyword>
<dbReference type="Proteomes" id="UP001434883">
    <property type="component" value="Unassembled WGS sequence"/>
</dbReference>
<feature type="region of interest" description="Disordered" evidence="1">
    <location>
        <begin position="1"/>
        <end position="99"/>
    </location>
</feature>
<feature type="compositionally biased region" description="Basic residues" evidence="1">
    <location>
        <begin position="59"/>
        <end position="71"/>
    </location>
</feature>
<reference evidence="2 3" key="1">
    <citation type="submission" date="2021-06" db="EMBL/GenBank/DDBJ databases">
        <authorList>
            <person name="Palmer J.M."/>
        </authorList>
    </citation>
    <scope>NUCLEOTIDE SEQUENCE [LARGE SCALE GENOMIC DNA]</scope>
    <source>
        <strain evidence="2 3">XC_2019</strain>
        <tissue evidence="2">Muscle</tissue>
    </source>
</reference>
<dbReference type="EMBL" id="JAHRIN010025478">
    <property type="protein sequence ID" value="MEQ2199814.1"/>
    <property type="molecule type" value="Genomic_DNA"/>
</dbReference>
<evidence type="ECO:0000313" key="2">
    <source>
        <dbReference type="EMBL" id="MEQ2199814.1"/>
    </source>
</evidence>
<protein>
    <submittedName>
        <fullName evidence="2">Uncharacterized protein</fullName>
    </submittedName>
</protein>
<sequence length="99" mass="11505">MFKQHHGVLSLDSYVAQEPEVPKKNARYSRCPLQQPNMPKQHQGCSLQVSKNPEQNSHSTKRSQHKRYLGKHRGEMIKLPQKTPHVAISRPSLSQKRHY</sequence>
<comment type="caution">
    <text evidence="2">The sequence shown here is derived from an EMBL/GenBank/DDBJ whole genome shotgun (WGS) entry which is preliminary data.</text>
</comment>
<proteinExistence type="predicted"/>
<evidence type="ECO:0000313" key="3">
    <source>
        <dbReference type="Proteomes" id="UP001434883"/>
    </source>
</evidence>
<gene>
    <name evidence="2" type="ORF">XENOCAPTIV_012923</name>
</gene>
<accession>A0ABV0QVL0</accession>
<name>A0ABV0QVL0_9TELE</name>
<feature type="compositionally biased region" description="Polar residues" evidence="1">
    <location>
        <begin position="32"/>
        <end position="58"/>
    </location>
</feature>
<organism evidence="2 3">
    <name type="scientific">Xenoophorus captivus</name>
    <dbReference type="NCBI Taxonomy" id="1517983"/>
    <lineage>
        <taxon>Eukaryota</taxon>
        <taxon>Metazoa</taxon>
        <taxon>Chordata</taxon>
        <taxon>Craniata</taxon>
        <taxon>Vertebrata</taxon>
        <taxon>Euteleostomi</taxon>
        <taxon>Actinopterygii</taxon>
        <taxon>Neopterygii</taxon>
        <taxon>Teleostei</taxon>
        <taxon>Neoteleostei</taxon>
        <taxon>Acanthomorphata</taxon>
        <taxon>Ovalentaria</taxon>
        <taxon>Atherinomorphae</taxon>
        <taxon>Cyprinodontiformes</taxon>
        <taxon>Goodeidae</taxon>
        <taxon>Xenoophorus</taxon>
    </lineage>
</organism>